<dbReference type="PANTHER" id="PTHR43620:SF7">
    <property type="entry name" value="GLYCEROPHOSPHODIESTER PHOSPHODIESTERASE GDPD5-RELATED"/>
    <property type="match status" value="1"/>
</dbReference>
<organism evidence="9 10">
    <name type="scientific">Maritalea myrionectae</name>
    <dbReference type="NCBI Taxonomy" id="454601"/>
    <lineage>
        <taxon>Bacteria</taxon>
        <taxon>Pseudomonadati</taxon>
        <taxon>Pseudomonadota</taxon>
        <taxon>Alphaproteobacteria</taxon>
        <taxon>Hyphomicrobiales</taxon>
        <taxon>Devosiaceae</taxon>
        <taxon>Maritalea</taxon>
    </lineage>
</organism>
<name>A0A2R4MIH8_9HYPH</name>
<comment type="similarity">
    <text evidence="1">Belongs to the glycerophosphoryl diester phosphodiesterase family.</text>
</comment>
<dbReference type="SUPFAM" id="SSF51695">
    <property type="entry name" value="PLC-like phosphodiesterases"/>
    <property type="match status" value="1"/>
</dbReference>
<accession>A0A2R4MIH8</accession>
<evidence type="ECO:0000256" key="2">
    <source>
        <dbReference type="ARBA" id="ARBA00012247"/>
    </source>
</evidence>
<dbReference type="CDD" id="cd08560">
    <property type="entry name" value="GDPD_EcGlpQ_like_1"/>
    <property type="match status" value="1"/>
</dbReference>
<evidence type="ECO:0000256" key="1">
    <source>
        <dbReference type="ARBA" id="ARBA00007277"/>
    </source>
</evidence>
<reference evidence="9 10" key="1">
    <citation type="submission" date="2017-05" db="EMBL/GenBank/DDBJ databases">
        <title>Genome Analysis of Maritalea myrionectae HL2708#5.</title>
        <authorList>
            <consortium name="Cotde Inc.-PKNU"/>
            <person name="Jang D."/>
            <person name="Oh H.-M."/>
        </authorList>
    </citation>
    <scope>NUCLEOTIDE SEQUENCE [LARGE SCALE GENOMIC DNA]</scope>
    <source>
        <strain evidence="9 10">HL2708#5</strain>
    </source>
</reference>
<keyword evidence="3 7" id="KW-0732">Signal</keyword>
<sequence length="411" mass="44502">MMKFSPALFGLALLAQPMAALADNHDEAAVHLGVRPLYLIDQMDNSALKDKLASCANGPFQKSDFSIGHRGAALQFPEHTKESYIAAARQGAGIIECDVAFTADQELVCRHSQSDLHTTTDILLRPELAAKCSVPFSPADPATGKKAEAKCSTSDITLAEYMTLNGKMDGANTNATTVEDYVKGTAGFRTDLYATTGTLVTHKQSIELIKSLGGKFTPELKTPTVDMPYQGDFSQAAYAQKMIDEYKDAGIDPKSVWAQSFLLDDVLYWIENEPEFGAQAVYLDGRYGEEGFDPMDPSTYGKSMQELADAGVNYIAPPLWVLVTTEDGKIVPSVYAKEAEAAGLNIITWTLERSGPLNNGGGWYFQSITDVTNNDGVAFELLDVLAKEVGVVGVFSDWPATTTYYANCMGL</sequence>
<dbReference type="EC" id="3.1.4.46" evidence="2"/>
<comment type="catalytic activity">
    <reaction evidence="6">
        <text>a sn-glycero-3-phosphodiester + H2O = an alcohol + sn-glycerol 3-phosphate + H(+)</text>
        <dbReference type="Rhea" id="RHEA:12969"/>
        <dbReference type="ChEBI" id="CHEBI:15377"/>
        <dbReference type="ChEBI" id="CHEBI:15378"/>
        <dbReference type="ChEBI" id="CHEBI:30879"/>
        <dbReference type="ChEBI" id="CHEBI:57597"/>
        <dbReference type="ChEBI" id="CHEBI:83408"/>
        <dbReference type="EC" id="3.1.4.46"/>
    </reaction>
</comment>
<dbReference type="GO" id="GO:0006071">
    <property type="term" value="P:glycerol metabolic process"/>
    <property type="evidence" value="ECO:0007669"/>
    <property type="project" value="UniProtKB-KW"/>
</dbReference>
<dbReference type="GO" id="GO:0008889">
    <property type="term" value="F:glycerophosphodiester phosphodiesterase activity"/>
    <property type="evidence" value="ECO:0007669"/>
    <property type="project" value="UniProtKB-EC"/>
</dbReference>
<dbReference type="AlphaFoldDB" id="A0A2R4MIH8"/>
<dbReference type="PROSITE" id="PS51704">
    <property type="entry name" value="GP_PDE"/>
    <property type="match status" value="1"/>
</dbReference>
<evidence type="ECO:0000256" key="7">
    <source>
        <dbReference type="SAM" id="SignalP"/>
    </source>
</evidence>
<evidence type="ECO:0000256" key="5">
    <source>
        <dbReference type="ARBA" id="ARBA00022801"/>
    </source>
</evidence>
<evidence type="ECO:0000256" key="4">
    <source>
        <dbReference type="ARBA" id="ARBA00022798"/>
    </source>
</evidence>
<feature type="domain" description="GP-PDE" evidence="8">
    <location>
        <begin position="64"/>
        <end position="406"/>
    </location>
</feature>
<proteinExistence type="inferred from homology"/>
<evidence type="ECO:0000259" key="8">
    <source>
        <dbReference type="PROSITE" id="PS51704"/>
    </source>
</evidence>
<feature type="signal peptide" evidence="7">
    <location>
        <begin position="1"/>
        <end position="22"/>
    </location>
</feature>
<keyword evidence="5" id="KW-0378">Hydrolase</keyword>
<keyword evidence="4" id="KW-0319">Glycerol metabolism</keyword>
<dbReference type="STRING" id="1122213.GCA_000423365_01092"/>
<dbReference type="Pfam" id="PF03009">
    <property type="entry name" value="GDPD"/>
    <property type="match status" value="1"/>
</dbReference>
<evidence type="ECO:0000256" key="3">
    <source>
        <dbReference type="ARBA" id="ARBA00022729"/>
    </source>
</evidence>
<gene>
    <name evidence="9" type="ORF">MXMO3_03330</name>
</gene>
<dbReference type="PANTHER" id="PTHR43620">
    <property type="entry name" value="GLYCEROPHOSPHORYL DIESTER PHOSPHODIESTERASE"/>
    <property type="match status" value="1"/>
</dbReference>
<keyword evidence="10" id="KW-1185">Reference proteome</keyword>
<dbReference type="Gene3D" id="3.20.20.190">
    <property type="entry name" value="Phosphatidylinositol (PI) phosphodiesterase"/>
    <property type="match status" value="1"/>
</dbReference>
<feature type="chain" id="PRO_5015324345" description="glycerophosphodiester phosphodiesterase" evidence="7">
    <location>
        <begin position="23"/>
        <end position="411"/>
    </location>
</feature>
<evidence type="ECO:0000313" key="9">
    <source>
        <dbReference type="EMBL" id="AVX05835.1"/>
    </source>
</evidence>
<dbReference type="EMBL" id="CP021330">
    <property type="protein sequence ID" value="AVX05835.1"/>
    <property type="molecule type" value="Genomic_DNA"/>
</dbReference>
<protein>
    <recommendedName>
        <fullName evidence="2">glycerophosphodiester phosphodiesterase</fullName>
        <ecNumber evidence="2">3.1.4.46</ecNumber>
    </recommendedName>
</protein>
<dbReference type="KEGG" id="mmyr:MXMO3_03330"/>
<evidence type="ECO:0000256" key="6">
    <source>
        <dbReference type="ARBA" id="ARBA00047512"/>
    </source>
</evidence>
<dbReference type="Proteomes" id="UP000258927">
    <property type="component" value="Chromosome"/>
</dbReference>
<dbReference type="InterPro" id="IPR030395">
    <property type="entry name" value="GP_PDE_dom"/>
</dbReference>
<evidence type="ECO:0000313" key="10">
    <source>
        <dbReference type="Proteomes" id="UP000258927"/>
    </source>
</evidence>
<dbReference type="InterPro" id="IPR017946">
    <property type="entry name" value="PLC-like_Pdiesterase_TIM-brl"/>
</dbReference>
<dbReference type="GO" id="GO:0006629">
    <property type="term" value="P:lipid metabolic process"/>
    <property type="evidence" value="ECO:0007669"/>
    <property type="project" value="InterPro"/>
</dbReference>